<name>A0ABD1SKD3_9LAMI</name>
<evidence type="ECO:0000313" key="2">
    <source>
        <dbReference type="Proteomes" id="UP001604277"/>
    </source>
</evidence>
<dbReference type="Proteomes" id="UP001604277">
    <property type="component" value="Unassembled WGS sequence"/>
</dbReference>
<keyword evidence="2" id="KW-1185">Reference proteome</keyword>
<protein>
    <submittedName>
        <fullName evidence="1">Late blight resistance protein-like protein R1B-14</fullName>
    </submittedName>
</protein>
<evidence type="ECO:0000313" key="1">
    <source>
        <dbReference type="EMBL" id="KAL2501182.1"/>
    </source>
</evidence>
<reference evidence="2" key="1">
    <citation type="submission" date="2024-07" db="EMBL/GenBank/DDBJ databases">
        <title>Two chromosome-level genome assemblies of Korean endemic species Abeliophyllum distichum and Forsythia ovata (Oleaceae).</title>
        <authorList>
            <person name="Jang H."/>
        </authorList>
    </citation>
    <scope>NUCLEOTIDE SEQUENCE [LARGE SCALE GENOMIC DNA]</scope>
</reference>
<organism evidence="1 2">
    <name type="scientific">Forsythia ovata</name>
    <dbReference type="NCBI Taxonomy" id="205694"/>
    <lineage>
        <taxon>Eukaryota</taxon>
        <taxon>Viridiplantae</taxon>
        <taxon>Streptophyta</taxon>
        <taxon>Embryophyta</taxon>
        <taxon>Tracheophyta</taxon>
        <taxon>Spermatophyta</taxon>
        <taxon>Magnoliopsida</taxon>
        <taxon>eudicotyledons</taxon>
        <taxon>Gunneridae</taxon>
        <taxon>Pentapetalae</taxon>
        <taxon>asterids</taxon>
        <taxon>lamiids</taxon>
        <taxon>Lamiales</taxon>
        <taxon>Oleaceae</taxon>
        <taxon>Forsythieae</taxon>
        <taxon>Forsythia</taxon>
    </lineage>
</organism>
<dbReference type="EMBL" id="JBFOLJ010000010">
    <property type="protein sequence ID" value="KAL2501182.1"/>
    <property type="molecule type" value="Genomic_DNA"/>
</dbReference>
<proteinExistence type="predicted"/>
<accession>A0ABD1SKD3</accession>
<sequence>MPYAVVLSLVQILDQIIHSNRFLIVNDEMQQIRSLSKNLNPVLCFLEESFQNSSEEVKSLEIKIRDGAYLVENHIESIIYASHLHSLNASYLLDLHALSDIPKTMPSLQKTTIEEVEVVKIDDLQKIITKIDAAMKEVVKIKDGSGEQTL</sequence>
<dbReference type="AlphaFoldDB" id="A0ABD1SKD3"/>
<gene>
    <name evidence="1" type="ORF">Fot_35030</name>
</gene>
<dbReference type="Gene3D" id="1.20.5.4130">
    <property type="match status" value="1"/>
</dbReference>
<comment type="caution">
    <text evidence="1">The sequence shown here is derived from an EMBL/GenBank/DDBJ whole genome shotgun (WGS) entry which is preliminary data.</text>
</comment>